<feature type="region of interest" description="Disordered" evidence="1">
    <location>
        <begin position="78"/>
        <end position="100"/>
    </location>
</feature>
<protein>
    <submittedName>
        <fullName evidence="2">Uncharacterized protein</fullName>
    </submittedName>
</protein>
<organism evidence="2 3">
    <name type="scientific">Helicobacter fennelliae MRY12-0050</name>
    <dbReference type="NCBI Taxonomy" id="1325130"/>
    <lineage>
        <taxon>Bacteria</taxon>
        <taxon>Pseudomonadati</taxon>
        <taxon>Campylobacterota</taxon>
        <taxon>Epsilonproteobacteria</taxon>
        <taxon>Campylobacterales</taxon>
        <taxon>Helicobacteraceae</taxon>
        <taxon>Helicobacter</taxon>
    </lineage>
</organism>
<reference evidence="2 3" key="1">
    <citation type="journal article" date="2013" name="Genome Announc.">
        <title>Draft Genome Sequence of Helicobacter fennelliae Strain MRY12-0050, Isolated from a Bacteremia Patient.</title>
        <authorList>
            <person name="Rimbara E."/>
            <person name="Matsui M."/>
            <person name="Mori S."/>
            <person name="Suzuki S."/>
            <person name="Suzuki M."/>
            <person name="Kim H."/>
            <person name="Sekizuka T."/>
            <person name="Kuroda M."/>
            <person name="Shibayama K."/>
        </authorList>
    </citation>
    <scope>NUCLEOTIDE SEQUENCE [LARGE SCALE GENOMIC DNA]</scope>
    <source>
        <strain evidence="2 3">MRY12-0050</strain>
    </source>
</reference>
<gene>
    <name evidence="2" type="ORF">HFN_0999</name>
</gene>
<keyword evidence="3" id="KW-1185">Reference proteome</keyword>
<dbReference type="Proteomes" id="UP000018143">
    <property type="component" value="Unassembled WGS sequence"/>
</dbReference>
<evidence type="ECO:0000256" key="1">
    <source>
        <dbReference type="SAM" id="MobiDB-lite"/>
    </source>
</evidence>
<name>T1CSI2_9HELI</name>
<dbReference type="EMBL" id="BASD01000026">
    <property type="protein sequence ID" value="GAD19759.1"/>
    <property type="molecule type" value="Genomic_DNA"/>
</dbReference>
<comment type="caution">
    <text evidence="2">The sequence shown here is derived from an EMBL/GenBank/DDBJ whole genome shotgun (WGS) entry which is preliminary data.</text>
</comment>
<evidence type="ECO:0000313" key="2">
    <source>
        <dbReference type="EMBL" id="GAD19759.1"/>
    </source>
</evidence>
<dbReference type="AlphaFoldDB" id="T1CSI2"/>
<evidence type="ECO:0000313" key="3">
    <source>
        <dbReference type="Proteomes" id="UP000018143"/>
    </source>
</evidence>
<sequence length="100" mass="11127">MDSSLHKNDNIGCIATKYPHLNISVRPLSKTSNIRTLALNGTKAKELFLKYCKMRGLVLDSLSPHKARTFAHNFAYNNDKNHKLDSTPPANPLPALNKPS</sequence>
<proteinExistence type="predicted"/>
<accession>T1CSI2</accession>